<dbReference type="EMBL" id="JZWT02000003">
    <property type="protein sequence ID" value="MFB6489956.1"/>
    <property type="molecule type" value="Genomic_DNA"/>
</dbReference>
<keyword evidence="1" id="KW-0808">Transferase</keyword>
<dbReference type="Proteomes" id="UP000033636">
    <property type="component" value="Unassembled WGS sequence"/>
</dbReference>
<organism evidence="1 2">
    <name type="scientific">Thermoproteus sp. AZ2</name>
    <dbReference type="NCBI Taxonomy" id="1609232"/>
    <lineage>
        <taxon>Archaea</taxon>
        <taxon>Thermoproteota</taxon>
        <taxon>Thermoprotei</taxon>
        <taxon>Thermoproteales</taxon>
        <taxon>Thermoproteaceae</taxon>
        <taxon>Thermoproteus</taxon>
    </lineage>
</organism>
<accession>A0ACC6UZ67</accession>
<evidence type="ECO:0000313" key="2">
    <source>
        <dbReference type="Proteomes" id="UP000033636"/>
    </source>
</evidence>
<proteinExistence type="predicted"/>
<name>A0ACC6UZ67_9CREN</name>
<comment type="caution">
    <text evidence="1">The sequence shown here is derived from an EMBL/GenBank/DDBJ whole genome shotgun (WGS) entry which is preliminary data.</text>
</comment>
<reference evidence="1" key="1">
    <citation type="submission" date="2024-07" db="EMBL/GenBank/DDBJ databases">
        <title>Metagenome and Metagenome-Assembled Genomes of Archaea from a hot spring from the geothermal field of Los Azufres, Mexico.</title>
        <authorList>
            <person name="Marin-Paredes R."/>
            <person name="Martinez-Romero E."/>
            <person name="Servin-Garciduenas L.E."/>
        </authorList>
    </citation>
    <scope>NUCLEOTIDE SEQUENCE</scope>
</reference>
<sequence length="307" mass="34314">MRGRDLLTLLEFKPPEVEHLLELSRDFKRRYYAGEIYIPIHRGKTAMLIFEKPSTRTRVSTSVAAYQLGMNVVVASSQELQLGRGETVADTARTLSRYVQVIAARVYRHEDLEELARYASVPVINLLSDKFHPLQSLADALTLWEHKGRLRGIRLAFLGDVGNNMAASLAVIGAKLGWEIRLIGPKRLWNERLASVLAEDAAATGANIYFSEAVEDVKGVDAVYTDVWVSMGFEREAEERVRLLSPYQVNRRVMELAGPQAVFLHCLPAHRGQEVTDEVIDGPQSVVWDQAENRLHTAKAALAALTP</sequence>
<dbReference type="EC" id="2.1.3.3" evidence="1"/>
<evidence type="ECO:0000313" key="1">
    <source>
        <dbReference type="EMBL" id="MFB6489956.1"/>
    </source>
</evidence>
<protein>
    <submittedName>
        <fullName evidence="1">Ornithine carbamoyltransferase</fullName>
        <ecNumber evidence="1">2.1.3.3</ecNumber>
    </submittedName>
</protein>
<gene>
    <name evidence="1" type="primary">argF</name>
    <name evidence="1" type="ORF">TU35_001710</name>
</gene>